<evidence type="ECO:0008006" key="3">
    <source>
        <dbReference type="Google" id="ProtNLM"/>
    </source>
</evidence>
<reference evidence="1 2" key="1">
    <citation type="submission" date="2018-08" db="EMBL/GenBank/DDBJ databases">
        <title>Complete genome sequence of type strain Thalassospira indica MCCC 1A01103T, isolated from isolated from deep seawater of the Indian Ocean.</title>
        <authorList>
            <person name="Liu Y."/>
        </authorList>
    </citation>
    <scope>NUCLEOTIDE SEQUENCE [LARGE SCALE GENOMIC DNA]</scope>
    <source>
        <strain evidence="1 2">PB8BT</strain>
    </source>
</reference>
<name>A0ABM6Y276_9PROT</name>
<gene>
    <name evidence="1" type="ORF">DY252_16230</name>
</gene>
<proteinExistence type="predicted"/>
<dbReference type="Proteomes" id="UP000256971">
    <property type="component" value="Chromosome"/>
</dbReference>
<protein>
    <recommendedName>
        <fullName evidence="3">Secreted protein</fullName>
    </recommendedName>
</protein>
<evidence type="ECO:0000313" key="1">
    <source>
        <dbReference type="EMBL" id="AXO15594.1"/>
    </source>
</evidence>
<keyword evidence="2" id="KW-1185">Reference proteome</keyword>
<dbReference type="EMBL" id="CP031555">
    <property type="protein sequence ID" value="AXO15594.1"/>
    <property type="molecule type" value="Genomic_DNA"/>
</dbReference>
<sequence>MAACMYLMRVRGGGAMTRTTCVLFSPGANRNCEVKSASLWNGEFPFRTWAMMVCLFSVGGFGRHLRPKKPYTVVALSKSYGFQ</sequence>
<evidence type="ECO:0000313" key="2">
    <source>
        <dbReference type="Proteomes" id="UP000256971"/>
    </source>
</evidence>
<accession>A0ABM6Y276</accession>
<organism evidence="1 2">
    <name type="scientific">Thalassospira indica</name>
    <dbReference type="NCBI Taxonomy" id="1891279"/>
    <lineage>
        <taxon>Bacteria</taxon>
        <taxon>Pseudomonadati</taxon>
        <taxon>Pseudomonadota</taxon>
        <taxon>Alphaproteobacteria</taxon>
        <taxon>Rhodospirillales</taxon>
        <taxon>Thalassospiraceae</taxon>
        <taxon>Thalassospira</taxon>
    </lineage>
</organism>